<evidence type="ECO:0000313" key="2">
    <source>
        <dbReference type="Proteomes" id="UP001159363"/>
    </source>
</evidence>
<dbReference type="EMBL" id="JARBHB010000006">
    <property type="protein sequence ID" value="KAJ8880851.1"/>
    <property type="molecule type" value="Genomic_DNA"/>
</dbReference>
<name>A0ABQ9H9F1_9NEOP</name>
<dbReference type="PANTHER" id="PTHR45913:SF20">
    <property type="entry name" value="GENERAL TRANSCRIPTION FACTOR II-I REPEAT DOMAIN-CONTAINING PROTEIN 2"/>
    <property type="match status" value="1"/>
</dbReference>
<comment type="caution">
    <text evidence="1">The sequence shown here is derived from an EMBL/GenBank/DDBJ whole genome shotgun (WGS) entry which is preliminary data.</text>
</comment>
<reference evidence="1 2" key="1">
    <citation type="submission" date="2023-02" db="EMBL/GenBank/DDBJ databases">
        <title>LHISI_Scaffold_Assembly.</title>
        <authorList>
            <person name="Stuart O.P."/>
            <person name="Cleave R."/>
            <person name="Magrath M.J.L."/>
            <person name="Mikheyev A.S."/>
        </authorList>
    </citation>
    <scope>NUCLEOTIDE SEQUENCE [LARGE SCALE GENOMIC DNA]</scope>
    <source>
        <strain evidence="1">Daus_M_001</strain>
        <tissue evidence="1">Leg muscle</tissue>
    </source>
</reference>
<gene>
    <name evidence="1" type="ORF">PR048_017323</name>
</gene>
<proteinExistence type="predicted"/>
<keyword evidence="2" id="KW-1185">Reference proteome</keyword>
<dbReference type="Proteomes" id="UP001159363">
    <property type="component" value="Chromosome 5"/>
</dbReference>
<protein>
    <submittedName>
        <fullName evidence="1">Uncharacterized protein</fullName>
    </submittedName>
</protein>
<sequence>MAKAFEDTKLAEKLESVPLSHQTIQRRIIDMEEQAEKSLLSLVEESIYFSLCLDESTGQSNIAQLLIYVRTTSKDFSVKEELFDVCFLHVTTKGKDIYDAVKKSVDRMGDLSKCSVIITDGALAMTGNKIGLKGLLKKDGVNCPVIHCLIHQGALCGTAVMQDRLAFLTGLTNHLNKFNLSLQGRNKLVSYMVGVVNGFRNKLRIFKHSLEKNEPTYFPSCEELLKEFKEQDKVVDFSDCSFEIQETIEEFDSRFIEVED</sequence>
<organism evidence="1 2">
    <name type="scientific">Dryococelus australis</name>
    <dbReference type="NCBI Taxonomy" id="614101"/>
    <lineage>
        <taxon>Eukaryota</taxon>
        <taxon>Metazoa</taxon>
        <taxon>Ecdysozoa</taxon>
        <taxon>Arthropoda</taxon>
        <taxon>Hexapoda</taxon>
        <taxon>Insecta</taxon>
        <taxon>Pterygota</taxon>
        <taxon>Neoptera</taxon>
        <taxon>Polyneoptera</taxon>
        <taxon>Phasmatodea</taxon>
        <taxon>Verophasmatodea</taxon>
        <taxon>Anareolatae</taxon>
        <taxon>Phasmatidae</taxon>
        <taxon>Eurycanthinae</taxon>
        <taxon>Dryococelus</taxon>
    </lineage>
</organism>
<evidence type="ECO:0000313" key="1">
    <source>
        <dbReference type="EMBL" id="KAJ8880851.1"/>
    </source>
</evidence>
<dbReference type="PANTHER" id="PTHR45913">
    <property type="entry name" value="EPM2A-INTERACTING PROTEIN 1"/>
    <property type="match status" value="1"/>
</dbReference>
<accession>A0ABQ9H9F1</accession>